<evidence type="ECO:0000313" key="2">
    <source>
        <dbReference type="Proteomes" id="UP000478052"/>
    </source>
</evidence>
<comment type="caution">
    <text evidence="1">The sequence shown here is derived from an EMBL/GenBank/DDBJ whole genome shotgun (WGS) entry which is preliminary data.</text>
</comment>
<evidence type="ECO:0000313" key="1">
    <source>
        <dbReference type="EMBL" id="KAF0765115.1"/>
    </source>
</evidence>
<organism evidence="1 2">
    <name type="scientific">Aphis craccivora</name>
    <name type="common">Cowpea aphid</name>
    <dbReference type="NCBI Taxonomy" id="307492"/>
    <lineage>
        <taxon>Eukaryota</taxon>
        <taxon>Metazoa</taxon>
        <taxon>Ecdysozoa</taxon>
        <taxon>Arthropoda</taxon>
        <taxon>Hexapoda</taxon>
        <taxon>Insecta</taxon>
        <taxon>Pterygota</taxon>
        <taxon>Neoptera</taxon>
        <taxon>Paraneoptera</taxon>
        <taxon>Hemiptera</taxon>
        <taxon>Sternorrhyncha</taxon>
        <taxon>Aphidomorpha</taxon>
        <taxon>Aphidoidea</taxon>
        <taxon>Aphididae</taxon>
        <taxon>Aphidini</taxon>
        <taxon>Aphis</taxon>
        <taxon>Aphis</taxon>
    </lineage>
</organism>
<keyword evidence="2" id="KW-1185">Reference proteome</keyword>
<name>A0A6G0Z3B1_APHCR</name>
<dbReference type="Proteomes" id="UP000478052">
    <property type="component" value="Unassembled WGS sequence"/>
</dbReference>
<accession>A0A6G0Z3B1</accession>
<protein>
    <submittedName>
        <fullName evidence="1">Uncharacterized protein</fullName>
    </submittedName>
</protein>
<sequence length="122" mass="13992">MLINGENKRKTPGKTRLNMSLNAISATTWLKPFYRGSDSKRSDECIDFTMTITSRNNAPISNIGGGLRCKSEYPWCIIEVKNKHFPTVFEKIGKNKKKKYGKTGIFTHNQFSTKSIFYMVCR</sequence>
<reference evidence="1 2" key="1">
    <citation type="submission" date="2019-08" db="EMBL/GenBank/DDBJ databases">
        <title>Whole genome of Aphis craccivora.</title>
        <authorList>
            <person name="Voronova N.V."/>
            <person name="Shulinski R.S."/>
            <person name="Bandarenka Y.V."/>
            <person name="Zhorov D.G."/>
            <person name="Warner D."/>
        </authorList>
    </citation>
    <scope>NUCLEOTIDE SEQUENCE [LARGE SCALE GENOMIC DNA]</scope>
    <source>
        <strain evidence="1">180601</strain>
        <tissue evidence="1">Whole Body</tissue>
    </source>
</reference>
<dbReference type="OrthoDB" id="21128at2759"/>
<gene>
    <name evidence="1" type="ORF">FWK35_00029502</name>
</gene>
<dbReference type="EMBL" id="VUJU01001481">
    <property type="protein sequence ID" value="KAF0765115.1"/>
    <property type="molecule type" value="Genomic_DNA"/>
</dbReference>
<proteinExistence type="predicted"/>
<dbReference type="AlphaFoldDB" id="A0A6G0Z3B1"/>